<dbReference type="EMBL" id="JBBNIB010000139">
    <property type="protein sequence ID" value="MEQ2688640.1"/>
    <property type="molecule type" value="Genomic_DNA"/>
</dbReference>
<evidence type="ECO:0000313" key="2">
    <source>
        <dbReference type="EMBL" id="MEQ2688640.1"/>
    </source>
</evidence>
<dbReference type="Proteomes" id="UP001439984">
    <property type="component" value="Unassembled WGS sequence"/>
</dbReference>
<sequence>MTERALRKMIAAGESTRQEFKSWVKCKDYRQRKDLAVKSAVALAKSGHQTGKKMEGVASAALNSPKYSSTTKTLAGSVLSQSDKNR</sequence>
<keyword evidence="3" id="KW-1185">Reference proteome</keyword>
<accession>A0ABV1IP71</accession>
<proteinExistence type="predicted"/>
<name>A0ABV1IP71_9FIRM</name>
<evidence type="ECO:0000256" key="1">
    <source>
        <dbReference type="SAM" id="MobiDB-lite"/>
    </source>
</evidence>
<feature type="region of interest" description="Disordered" evidence="1">
    <location>
        <begin position="65"/>
        <end position="86"/>
    </location>
</feature>
<reference evidence="2 3" key="1">
    <citation type="submission" date="2024-04" db="EMBL/GenBank/DDBJ databases">
        <title>Human intestinal bacterial collection.</title>
        <authorList>
            <person name="Pauvert C."/>
            <person name="Hitch T.C.A."/>
            <person name="Clavel T."/>
        </authorList>
    </citation>
    <scope>NUCLEOTIDE SEQUENCE [LARGE SCALE GENOMIC DNA]</scope>
    <source>
        <strain evidence="2 3">CLA-AA-H236</strain>
    </source>
</reference>
<evidence type="ECO:0000313" key="3">
    <source>
        <dbReference type="Proteomes" id="UP001439984"/>
    </source>
</evidence>
<organism evidence="2 3">
    <name type="scientific">Faecalibacterium longum</name>
    <dbReference type="NCBI Taxonomy" id="1851428"/>
    <lineage>
        <taxon>Bacteria</taxon>
        <taxon>Bacillati</taxon>
        <taxon>Bacillota</taxon>
        <taxon>Clostridia</taxon>
        <taxon>Eubacteriales</taxon>
        <taxon>Oscillospiraceae</taxon>
        <taxon>Faecalibacterium</taxon>
    </lineage>
</organism>
<protein>
    <submittedName>
        <fullName evidence="2">Uncharacterized protein</fullName>
    </submittedName>
</protein>
<gene>
    <name evidence="2" type="ORF">AAAU72_10740</name>
</gene>
<dbReference type="RefSeq" id="WP_227623958.1">
    <property type="nucleotide sequence ID" value="NZ_JBBNIB010000139.1"/>
</dbReference>
<comment type="caution">
    <text evidence="2">The sequence shown here is derived from an EMBL/GenBank/DDBJ whole genome shotgun (WGS) entry which is preliminary data.</text>
</comment>